<evidence type="ECO:0000313" key="1">
    <source>
        <dbReference type="EMBL" id="KAB0665657.1"/>
    </source>
</evidence>
<comment type="caution">
    <text evidence="1">The sequence shown here is derived from an EMBL/GenBank/DDBJ whole genome shotgun (WGS) entry which is preliminary data.</text>
</comment>
<proteinExistence type="predicted"/>
<organism evidence="1 2">
    <name type="scientific">Oryzomonas japonica</name>
    <dbReference type="NCBI Taxonomy" id="2603858"/>
    <lineage>
        <taxon>Bacteria</taxon>
        <taxon>Pseudomonadati</taxon>
        <taxon>Thermodesulfobacteriota</taxon>
        <taxon>Desulfuromonadia</taxon>
        <taxon>Geobacterales</taxon>
        <taxon>Geobacteraceae</taxon>
        <taxon>Oryzomonas</taxon>
    </lineage>
</organism>
<dbReference type="RefSeq" id="WP_151128098.1">
    <property type="nucleotide sequence ID" value="NZ_VZQZ01000004.1"/>
</dbReference>
<gene>
    <name evidence="1" type="ORF">F6V25_08010</name>
</gene>
<sequence length="83" mass="8699">MEWAAVISAVLGIAALVLRQYLSDKAKQEANSDQTNIQTMRKALADNDGAAVDAAAADQHDRVLSALGGGGRGTIGDSEEEHY</sequence>
<dbReference type="EMBL" id="VZQZ01000004">
    <property type="protein sequence ID" value="KAB0665657.1"/>
    <property type="molecule type" value="Genomic_DNA"/>
</dbReference>
<evidence type="ECO:0000313" key="2">
    <source>
        <dbReference type="Proteomes" id="UP000420562"/>
    </source>
</evidence>
<protein>
    <submittedName>
        <fullName evidence="1">Uncharacterized protein</fullName>
    </submittedName>
</protein>
<name>A0A7J4ZRS6_9BACT</name>
<accession>A0A7J4ZRS6</accession>
<dbReference type="AlphaFoldDB" id="A0A7J4ZRS6"/>
<reference evidence="1 2" key="1">
    <citation type="submission" date="2019-09" db="EMBL/GenBank/DDBJ databases">
        <title>Geobacter sp. Red96, a novel strain isolated from paddy soil.</title>
        <authorList>
            <person name="Xu Z."/>
            <person name="Masuda Y."/>
            <person name="Itoh H."/>
            <person name="Senoo K."/>
        </authorList>
    </citation>
    <scope>NUCLEOTIDE SEQUENCE [LARGE SCALE GENOMIC DNA]</scope>
    <source>
        <strain evidence="1 2">Red96</strain>
    </source>
</reference>
<dbReference type="Proteomes" id="UP000420562">
    <property type="component" value="Unassembled WGS sequence"/>
</dbReference>
<keyword evidence="2" id="KW-1185">Reference proteome</keyword>